<dbReference type="Proteomes" id="UP000242662">
    <property type="component" value="Unassembled WGS sequence"/>
</dbReference>
<keyword evidence="6 17" id="KW-0812">Transmembrane</keyword>
<dbReference type="GO" id="GO:0008955">
    <property type="term" value="F:peptidoglycan glycosyltransferase activity"/>
    <property type="evidence" value="ECO:0007669"/>
    <property type="project" value="UniProtKB-EC"/>
</dbReference>
<keyword evidence="4" id="KW-0328">Glycosyltransferase</keyword>
<keyword evidence="7" id="KW-0378">Hydrolase</keyword>
<dbReference type="STRING" id="1464122.SAMN05421737_10145"/>
<organism evidence="20 21">
    <name type="scientific">Shouchella lonarensis</name>
    <dbReference type="NCBI Taxonomy" id="1464122"/>
    <lineage>
        <taxon>Bacteria</taxon>
        <taxon>Bacillati</taxon>
        <taxon>Bacillota</taxon>
        <taxon>Bacilli</taxon>
        <taxon>Bacillales</taxon>
        <taxon>Bacillaceae</taxon>
        <taxon>Shouchella</taxon>
    </lineage>
</organism>
<evidence type="ECO:0000256" key="8">
    <source>
        <dbReference type="ARBA" id="ARBA00022960"/>
    </source>
</evidence>
<evidence type="ECO:0000256" key="3">
    <source>
        <dbReference type="ARBA" id="ARBA00022670"/>
    </source>
</evidence>
<keyword evidence="2" id="KW-0121">Carboxypeptidase</keyword>
<dbReference type="GO" id="GO:0030288">
    <property type="term" value="C:outer membrane-bounded periplasmic space"/>
    <property type="evidence" value="ECO:0007669"/>
    <property type="project" value="TreeGrafter"/>
</dbReference>
<dbReference type="PANTHER" id="PTHR32282:SF32">
    <property type="entry name" value="PENICILLIN-BINDING PROTEIN 2A"/>
    <property type="match status" value="1"/>
</dbReference>
<protein>
    <submittedName>
        <fullName evidence="20">Penicillin-binding protein</fullName>
    </submittedName>
</protein>
<keyword evidence="21" id="KW-1185">Reference proteome</keyword>
<evidence type="ECO:0000256" key="4">
    <source>
        <dbReference type="ARBA" id="ARBA00022676"/>
    </source>
</evidence>
<accession>A0A1G6GGZ9</accession>
<dbReference type="GO" id="GO:0008360">
    <property type="term" value="P:regulation of cell shape"/>
    <property type="evidence" value="ECO:0007669"/>
    <property type="project" value="UniProtKB-KW"/>
</dbReference>
<evidence type="ECO:0000256" key="15">
    <source>
        <dbReference type="ARBA" id="ARBA00049902"/>
    </source>
</evidence>
<evidence type="ECO:0000313" key="21">
    <source>
        <dbReference type="Proteomes" id="UP000242662"/>
    </source>
</evidence>
<evidence type="ECO:0000256" key="10">
    <source>
        <dbReference type="ARBA" id="ARBA00022989"/>
    </source>
</evidence>
<dbReference type="RefSeq" id="WP_090774299.1">
    <property type="nucleotide sequence ID" value="NZ_FMYM01000001.1"/>
</dbReference>
<dbReference type="Pfam" id="PF00912">
    <property type="entry name" value="Transgly"/>
    <property type="match status" value="1"/>
</dbReference>
<dbReference type="OrthoDB" id="9766909at2"/>
<evidence type="ECO:0000313" key="20">
    <source>
        <dbReference type="EMBL" id="SDB81267.1"/>
    </source>
</evidence>
<dbReference type="SUPFAM" id="SSF53955">
    <property type="entry name" value="Lysozyme-like"/>
    <property type="match status" value="1"/>
</dbReference>
<evidence type="ECO:0000256" key="17">
    <source>
        <dbReference type="SAM" id="Phobius"/>
    </source>
</evidence>
<keyword evidence="5" id="KW-0808">Transferase</keyword>
<keyword evidence="8" id="KW-0133">Cell shape</keyword>
<reference evidence="21" key="1">
    <citation type="submission" date="2016-09" db="EMBL/GenBank/DDBJ databases">
        <authorList>
            <person name="Varghese N."/>
            <person name="Submissions S."/>
        </authorList>
    </citation>
    <scope>NUCLEOTIDE SEQUENCE [LARGE SCALE GENOMIC DNA]</scope>
    <source>
        <strain evidence="21">25nlg</strain>
    </source>
</reference>
<keyword evidence="9" id="KW-0573">Peptidoglycan synthesis</keyword>
<gene>
    <name evidence="20" type="ORF">SAMN05421737_10145</name>
</gene>
<evidence type="ECO:0000256" key="14">
    <source>
        <dbReference type="ARBA" id="ARBA00034000"/>
    </source>
</evidence>
<evidence type="ECO:0000256" key="5">
    <source>
        <dbReference type="ARBA" id="ARBA00022679"/>
    </source>
</evidence>
<dbReference type="Gene3D" id="1.10.3810.10">
    <property type="entry name" value="Biosynthetic peptidoglycan transglycosylase-like"/>
    <property type="match status" value="1"/>
</dbReference>
<keyword evidence="3" id="KW-0645">Protease</keyword>
<evidence type="ECO:0000256" key="2">
    <source>
        <dbReference type="ARBA" id="ARBA00022645"/>
    </source>
</evidence>
<dbReference type="InterPro" id="IPR001264">
    <property type="entry name" value="Glyco_trans_51"/>
</dbReference>
<dbReference type="AlphaFoldDB" id="A0A1G6GGZ9"/>
<dbReference type="EMBL" id="FMYM01000001">
    <property type="protein sequence ID" value="SDB81267.1"/>
    <property type="molecule type" value="Genomic_DNA"/>
</dbReference>
<feature type="domain" description="Penicillin-binding protein transpeptidase" evidence="18">
    <location>
        <begin position="408"/>
        <end position="642"/>
    </location>
</feature>
<name>A0A1G6GGZ9_9BACI</name>
<dbReference type="Pfam" id="PF00905">
    <property type="entry name" value="Transpeptidase"/>
    <property type="match status" value="1"/>
</dbReference>
<dbReference type="GO" id="GO:0009252">
    <property type="term" value="P:peptidoglycan biosynthetic process"/>
    <property type="evidence" value="ECO:0007669"/>
    <property type="project" value="UniProtKB-KW"/>
</dbReference>
<dbReference type="InterPro" id="IPR036950">
    <property type="entry name" value="PBP_transglycosylase"/>
</dbReference>
<dbReference type="GO" id="GO:0009002">
    <property type="term" value="F:serine-type D-Ala-D-Ala carboxypeptidase activity"/>
    <property type="evidence" value="ECO:0007669"/>
    <property type="project" value="UniProtKB-EC"/>
</dbReference>
<evidence type="ECO:0000259" key="19">
    <source>
        <dbReference type="Pfam" id="PF00912"/>
    </source>
</evidence>
<keyword evidence="12" id="KW-0511">Multifunctional enzyme</keyword>
<sequence>MKEMLAKCRHYWHTFMRKLARIQFFRKVEITYQVLWNLCLIAIITGFLSLVFAGAVAAGYFASLVKDEIDYNENDMVALVENLTETSKIYWAGEQFLGNLRSDLQRERVSLDNIAEEVKWAIIATEDEHFYEHDGIVPKALLRATLQELSNSSVQTGGSTLTQQLVKQQILSSEVSFDRKASEVFLSLRLEHFMSKDEILEAYLNVVPFGRNANGTNIAGIETAAQGVFGVSAKELNLPQAAYLAGMPQSPFGYTPFTKDGQLKDENGMKPGFKRLETVLERLHEKGYITDEQYAEASNYDLTADFAKKAPDSMQEYPRLTTEITERATDVLVKQKIAARKGWDDLSDSLKKIERDKFAEEAKNELVNQGYKVYTTIDHDLYKAMNEAAASADHLFEPDRGGIREELGAVLLHNQTGAILSFVGGRREELEKWEVNHATSPRQAGSTMKPILAYGPAIEAGVTQPGLVIPDTEMSYRNGKTIGNAGRAHAGNVSVRESLVQSYNVPAVRASDATPVSVKEKVIANAGLTSANFSVEKILGIQSAPLGSVEITVEQNASAFSTFANNGVRHEPYMIERIETSTGEVVYEHEDKQYTVFSPQTSYLVTDMLRGVMKSGATGATAGGNIFYADWASKTGTTNDNKDSLFVATNPNITLALWNGFSGKQLPLNPTYGGGTGPRTQKIWARLAHAAYNVNPSLMSANGKRFTQPGGLTRRSVCAITGGPPSKACEALELVTSDLYASHMVGKIDGLSPFQAQLKQQNELEKIEKKQKEEEENDGDTSDNAATEENEDNQEDGEVDSDVNDSASDND</sequence>
<dbReference type="Gene3D" id="3.40.710.10">
    <property type="entry name" value="DD-peptidase/beta-lactamase superfamily"/>
    <property type="match status" value="1"/>
</dbReference>
<dbReference type="InterPro" id="IPR001460">
    <property type="entry name" value="PCN-bd_Tpept"/>
</dbReference>
<dbReference type="InterPro" id="IPR012338">
    <property type="entry name" value="Beta-lactam/transpept-like"/>
</dbReference>
<comment type="catalytic activity">
    <reaction evidence="15">
        <text>[GlcNAc-(1-&gt;4)-Mur2Ac(oyl-L-Ala-gamma-D-Glu-L-Lys-D-Ala-D-Ala)](n)-di-trans,octa-cis-undecaprenyl diphosphate + beta-D-GlcNAc-(1-&gt;4)-Mur2Ac(oyl-L-Ala-gamma-D-Glu-L-Lys-D-Ala-D-Ala)-di-trans,octa-cis-undecaprenyl diphosphate = [GlcNAc-(1-&gt;4)-Mur2Ac(oyl-L-Ala-gamma-D-Glu-L-Lys-D-Ala-D-Ala)](n+1)-di-trans,octa-cis-undecaprenyl diphosphate + di-trans,octa-cis-undecaprenyl diphosphate + H(+)</text>
        <dbReference type="Rhea" id="RHEA:23708"/>
        <dbReference type="Rhea" id="RHEA-COMP:9602"/>
        <dbReference type="Rhea" id="RHEA-COMP:9603"/>
        <dbReference type="ChEBI" id="CHEBI:15378"/>
        <dbReference type="ChEBI" id="CHEBI:58405"/>
        <dbReference type="ChEBI" id="CHEBI:60033"/>
        <dbReference type="ChEBI" id="CHEBI:78435"/>
        <dbReference type="EC" id="2.4.99.28"/>
    </reaction>
</comment>
<feature type="compositionally biased region" description="Acidic residues" evidence="16">
    <location>
        <begin position="774"/>
        <end position="811"/>
    </location>
</feature>
<comment type="catalytic activity">
    <reaction evidence="14">
        <text>Preferential cleavage: (Ac)2-L-Lys-D-Ala-|-D-Ala. Also transpeptidation of peptidyl-alanyl moieties that are N-acyl substituents of D-alanine.</text>
        <dbReference type="EC" id="3.4.16.4"/>
    </reaction>
</comment>
<keyword evidence="1" id="KW-1003">Cell membrane</keyword>
<evidence type="ECO:0000256" key="11">
    <source>
        <dbReference type="ARBA" id="ARBA00023136"/>
    </source>
</evidence>
<evidence type="ECO:0000259" key="18">
    <source>
        <dbReference type="Pfam" id="PF00905"/>
    </source>
</evidence>
<evidence type="ECO:0000256" key="12">
    <source>
        <dbReference type="ARBA" id="ARBA00023268"/>
    </source>
</evidence>
<evidence type="ECO:0000256" key="13">
    <source>
        <dbReference type="ARBA" id="ARBA00023316"/>
    </source>
</evidence>
<dbReference type="InterPro" id="IPR050396">
    <property type="entry name" value="Glycosyltr_51/Transpeptidase"/>
</dbReference>
<evidence type="ECO:0000256" key="9">
    <source>
        <dbReference type="ARBA" id="ARBA00022984"/>
    </source>
</evidence>
<proteinExistence type="predicted"/>
<dbReference type="SUPFAM" id="SSF56601">
    <property type="entry name" value="beta-lactamase/transpeptidase-like"/>
    <property type="match status" value="1"/>
</dbReference>
<feature type="region of interest" description="Disordered" evidence="16">
    <location>
        <begin position="762"/>
        <end position="811"/>
    </location>
</feature>
<dbReference type="GO" id="GO:0006508">
    <property type="term" value="P:proteolysis"/>
    <property type="evidence" value="ECO:0007669"/>
    <property type="project" value="UniProtKB-KW"/>
</dbReference>
<dbReference type="GO" id="GO:0008658">
    <property type="term" value="F:penicillin binding"/>
    <property type="evidence" value="ECO:0007669"/>
    <property type="project" value="InterPro"/>
</dbReference>
<dbReference type="InterPro" id="IPR023346">
    <property type="entry name" value="Lysozyme-like_dom_sf"/>
</dbReference>
<dbReference type="PANTHER" id="PTHR32282">
    <property type="entry name" value="BINDING PROTEIN TRANSPEPTIDASE, PUTATIVE-RELATED"/>
    <property type="match status" value="1"/>
</dbReference>
<keyword evidence="11 17" id="KW-0472">Membrane</keyword>
<evidence type="ECO:0000256" key="1">
    <source>
        <dbReference type="ARBA" id="ARBA00022475"/>
    </source>
</evidence>
<dbReference type="GO" id="GO:0071555">
    <property type="term" value="P:cell wall organization"/>
    <property type="evidence" value="ECO:0007669"/>
    <property type="project" value="UniProtKB-KW"/>
</dbReference>
<feature type="domain" description="Glycosyl transferase family 51" evidence="19">
    <location>
        <begin position="96"/>
        <end position="265"/>
    </location>
</feature>
<evidence type="ECO:0000256" key="6">
    <source>
        <dbReference type="ARBA" id="ARBA00022692"/>
    </source>
</evidence>
<keyword evidence="10 17" id="KW-1133">Transmembrane helix</keyword>
<feature type="transmembrane region" description="Helical" evidence="17">
    <location>
        <begin position="34"/>
        <end position="62"/>
    </location>
</feature>
<keyword evidence="13" id="KW-0961">Cell wall biogenesis/degradation</keyword>
<evidence type="ECO:0000256" key="7">
    <source>
        <dbReference type="ARBA" id="ARBA00022801"/>
    </source>
</evidence>
<feature type="compositionally biased region" description="Basic and acidic residues" evidence="16">
    <location>
        <begin position="762"/>
        <end position="773"/>
    </location>
</feature>
<evidence type="ECO:0000256" key="16">
    <source>
        <dbReference type="SAM" id="MobiDB-lite"/>
    </source>
</evidence>